<name>A0AA88XF69_9ASTE</name>
<gene>
    <name evidence="8" type="ORF">RJ639_000647</name>
</gene>
<dbReference type="FunFam" id="2.60.40.790:FF:000010">
    <property type="entry name" value="17.3 kDa class II heat shock protein-like"/>
    <property type="match status" value="1"/>
</dbReference>
<dbReference type="Proteomes" id="UP001188597">
    <property type="component" value="Unassembled WGS sequence"/>
</dbReference>
<evidence type="ECO:0000256" key="4">
    <source>
        <dbReference type="PROSITE-ProRule" id="PRU00285"/>
    </source>
</evidence>
<evidence type="ECO:0000256" key="1">
    <source>
        <dbReference type="ARBA" id="ARBA00004496"/>
    </source>
</evidence>
<evidence type="ECO:0000256" key="5">
    <source>
        <dbReference type="RuleBase" id="RU003616"/>
    </source>
</evidence>
<dbReference type="CDD" id="cd06464">
    <property type="entry name" value="ACD_sHsps-like"/>
    <property type="match status" value="2"/>
</dbReference>
<dbReference type="SUPFAM" id="SSF49764">
    <property type="entry name" value="HSP20-like chaperones"/>
    <property type="match status" value="2"/>
</dbReference>
<dbReference type="Gene3D" id="2.60.40.790">
    <property type="match status" value="2"/>
</dbReference>
<feature type="domain" description="SHSP" evidence="7">
    <location>
        <begin position="1"/>
        <end position="84"/>
    </location>
</feature>
<keyword evidence="9" id="KW-1185">Reference proteome</keyword>
<evidence type="ECO:0000313" key="8">
    <source>
        <dbReference type="EMBL" id="KAK3041723.1"/>
    </source>
</evidence>
<sequence>MENDNVLVVSGERRREKEKKKHEKEGVKYVSMGRRFGKLLKKFMLPEDANKEAISANCQDGVLTVVVEKQQLPEPKKPRTIERPAMDFRYMDYDEQVVEEIHEMLELGEETDTERPPKPSRSFIRDRKAMKATPADVLEYPNAYHYIVDMPGVKRDQIKVELENDNMLVVSGKRKREKEKGKHEKEGVKYLRLGRRLGKLLKKFVLPENADKEAILANYQDGVLTVVVEKQRPPEPKQPRTIEVKVGSPQIQAGH</sequence>
<evidence type="ECO:0000256" key="6">
    <source>
        <dbReference type="SAM" id="MobiDB-lite"/>
    </source>
</evidence>
<accession>A0AA88XF69</accession>
<comment type="similarity">
    <text evidence="4 5">Belongs to the small heat shock protein (HSP20) family.</text>
</comment>
<dbReference type="AlphaFoldDB" id="A0AA88XF69"/>
<evidence type="ECO:0000259" key="7">
    <source>
        <dbReference type="PROSITE" id="PS01031"/>
    </source>
</evidence>
<evidence type="ECO:0000256" key="3">
    <source>
        <dbReference type="ARBA" id="ARBA00023016"/>
    </source>
</evidence>
<keyword evidence="2" id="KW-0963">Cytoplasm</keyword>
<organism evidence="8 9">
    <name type="scientific">Escallonia herrerae</name>
    <dbReference type="NCBI Taxonomy" id="1293975"/>
    <lineage>
        <taxon>Eukaryota</taxon>
        <taxon>Viridiplantae</taxon>
        <taxon>Streptophyta</taxon>
        <taxon>Embryophyta</taxon>
        <taxon>Tracheophyta</taxon>
        <taxon>Spermatophyta</taxon>
        <taxon>Magnoliopsida</taxon>
        <taxon>eudicotyledons</taxon>
        <taxon>Gunneridae</taxon>
        <taxon>Pentapetalae</taxon>
        <taxon>asterids</taxon>
        <taxon>campanulids</taxon>
        <taxon>Escalloniales</taxon>
        <taxon>Escalloniaceae</taxon>
        <taxon>Escallonia</taxon>
    </lineage>
</organism>
<dbReference type="InterPro" id="IPR008978">
    <property type="entry name" value="HSP20-like_chaperone"/>
</dbReference>
<protein>
    <recommendedName>
        <fullName evidence="7">SHSP domain-containing protein</fullName>
    </recommendedName>
</protein>
<dbReference type="GO" id="GO:0005737">
    <property type="term" value="C:cytoplasm"/>
    <property type="evidence" value="ECO:0007669"/>
    <property type="project" value="UniProtKB-SubCell"/>
</dbReference>
<proteinExistence type="inferred from homology"/>
<evidence type="ECO:0000313" key="9">
    <source>
        <dbReference type="Proteomes" id="UP001188597"/>
    </source>
</evidence>
<feature type="compositionally biased region" description="Basic and acidic residues" evidence="6">
    <location>
        <begin position="231"/>
        <end position="243"/>
    </location>
</feature>
<dbReference type="GO" id="GO:0006950">
    <property type="term" value="P:response to stress"/>
    <property type="evidence" value="ECO:0007669"/>
    <property type="project" value="UniProtKB-ARBA"/>
</dbReference>
<comment type="caution">
    <text evidence="8">The sequence shown here is derived from an EMBL/GenBank/DDBJ whole genome shotgun (WGS) entry which is preliminary data.</text>
</comment>
<evidence type="ECO:0000256" key="2">
    <source>
        <dbReference type="ARBA" id="ARBA00022490"/>
    </source>
</evidence>
<reference evidence="8" key="1">
    <citation type="submission" date="2022-12" db="EMBL/GenBank/DDBJ databases">
        <title>Draft genome assemblies for two species of Escallonia (Escalloniales).</title>
        <authorList>
            <person name="Chanderbali A."/>
            <person name="Dervinis C."/>
            <person name="Anghel I."/>
            <person name="Soltis D."/>
            <person name="Soltis P."/>
            <person name="Zapata F."/>
        </authorList>
    </citation>
    <scope>NUCLEOTIDE SEQUENCE</scope>
    <source>
        <strain evidence="8">UCBG64.0493</strain>
        <tissue evidence="8">Leaf</tissue>
    </source>
</reference>
<keyword evidence="3" id="KW-0346">Stress response</keyword>
<feature type="region of interest" description="Disordered" evidence="6">
    <location>
        <begin position="231"/>
        <end position="255"/>
    </location>
</feature>
<dbReference type="PROSITE" id="PS01031">
    <property type="entry name" value="SHSP"/>
    <property type="match status" value="2"/>
</dbReference>
<feature type="region of interest" description="Disordered" evidence="6">
    <location>
        <begin position="107"/>
        <end position="127"/>
    </location>
</feature>
<feature type="region of interest" description="Disordered" evidence="6">
    <location>
        <begin position="1"/>
        <end position="25"/>
    </location>
</feature>
<feature type="domain" description="SHSP" evidence="7">
    <location>
        <begin position="126"/>
        <end position="245"/>
    </location>
</feature>
<feature type="compositionally biased region" description="Basic and acidic residues" evidence="6">
    <location>
        <begin position="113"/>
        <end position="127"/>
    </location>
</feature>
<dbReference type="InterPro" id="IPR031107">
    <property type="entry name" value="Small_HSP"/>
</dbReference>
<dbReference type="PANTHER" id="PTHR11527">
    <property type="entry name" value="HEAT-SHOCK PROTEIN 20 FAMILY MEMBER"/>
    <property type="match status" value="1"/>
</dbReference>
<dbReference type="EMBL" id="JAVXUP010000029">
    <property type="protein sequence ID" value="KAK3041723.1"/>
    <property type="molecule type" value="Genomic_DNA"/>
</dbReference>
<dbReference type="Pfam" id="PF00011">
    <property type="entry name" value="HSP20"/>
    <property type="match status" value="2"/>
</dbReference>
<comment type="subcellular location">
    <subcellularLocation>
        <location evidence="1">Cytoplasm</location>
    </subcellularLocation>
</comment>
<dbReference type="InterPro" id="IPR002068">
    <property type="entry name" value="A-crystallin/Hsp20_dom"/>
</dbReference>